<evidence type="ECO:0000256" key="6">
    <source>
        <dbReference type="ARBA" id="ARBA00023136"/>
    </source>
</evidence>
<dbReference type="PANTHER" id="PTHR42751:SF3">
    <property type="entry name" value="SODIUM_GLUTAMATE SYMPORTER"/>
    <property type="match status" value="1"/>
</dbReference>
<comment type="similarity">
    <text evidence="2">Belongs to the monovalent cation:proton antiporter 2 (CPA2) transporter (TC 2.A.37) family.</text>
</comment>
<feature type="transmembrane region" description="Helical" evidence="7">
    <location>
        <begin position="6"/>
        <end position="24"/>
    </location>
</feature>
<evidence type="ECO:0000313" key="10">
    <source>
        <dbReference type="Proteomes" id="UP000625631"/>
    </source>
</evidence>
<dbReference type="InterPro" id="IPR006153">
    <property type="entry name" value="Cation/H_exchanger_TM"/>
</dbReference>
<reference evidence="9 10" key="1">
    <citation type="submission" date="2020-12" db="EMBL/GenBank/DDBJ databases">
        <title>Hymenobacter sp.</title>
        <authorList>
            <person name="Kim M.K."/>
        </authorList>
    </citation>
    <scope>NUCLEOTIDE SEQUENCE [LARGE SCALE GENOMIC DNA]</scope>
    <source>
        <strain evidence="9 10">BT442</strain>
    </source>
</reference>
<evidence type="ECO:0000313" key="9">
    <source>
        <dbReference type="EMBL" id="MBH8558145.1"/>
    </source>
</evidence>
<evidence type="ECO:0000256" key="5">
    <source>
        <dbReference type="ARBA" id="ARBA00022989"/>
    </source>
</evidence>
<feature type="domain" description="Cation/H+ exchanger transmembrane" evidence="8">
    <location>
        <begin position="14"/>
        <end position="90"/>
    </location>
</feature>
<evidence type="ECO:0000256" key="3">
    <source>
        <dbReference type="ARBA" id="ARBA00022448"/>
    </source>
</evidence>
<accession>A0ABS0Q6C7</accession>
<dbReference type="Proteomes" id="UP000625631">
    <property type="component" value="Unassembled WGS sequence"/>
</dbReference>
<keyword evidence="4 7" id="KW-0812">Transmembrane</keyword>
<dbReference type="RefSeq" id="WP_198075208.1">
    <property type="nucleotide sequence ID" value="NZ_JAEDAE010000003.1"/>
</dbReference>
<comment type="subcellular location">
    <subcellularLocation>
        <location evidence="1">Membrane</location>
        <topology evidence="1">Multi-pass membrane protein</topology>
    </subcellularLocation>
</comment>
<gene>
    <name evidence="9" type="ORF">I7X13_08810</name>
</gene>
<feature type="transmembrane region" description="Helical" evidence="7">
    <location>
        <begin position="31"/>
        <end position="51"/>
    </location>
</feature>
<dbReference type="Gene3D" id="1.20.1530.20">
    <property type="match status" value="1"/>
</dbReference>
<keyword evidence="6 7" id="KW-0472">Membrane</keyword>
<protein>
    <submittedName>
        <fullName evidence="9">Cation:proton antiporter</fullName>
    </submittedName>
</protein>
<name>A0ABS0Q6C7_9BACT</name>
<keyword evidence="3" id="KW-0813">Transport</keyword>
<feature type="transmembrane region" description="Helical" evidence="7">
    <location>
        <begin position="57"/>
        <end position="74"/>
    </location>
</feature>
<proteinExistence type="inferred from homology"/>
<keyword evidence="5 7" id="KW-1133">Transmembrane helix</keyword>
<evidence type="ECO:0000256" key="7">
    <source>
        <dbReference type="SAM" id="Phobius"/>
    </source>
</evidence>
<dbReference type="EMBL" id="JAEDAE010000003">
    <property type="protein sequence ID" value="MBH8558145.1"/>
    <property type="molecule type" value="Genomic_DNA"/>
</dbReference>
<dbReference type="Pfam" id="PF00999">
    <property type="entry name" value="Na_H_Exchanger"/>
    <property type="match status" value="1"/>
</dbReference>
<comment type="caution">
    <text evidence="9">The sequence shown here is derived from an EMBL/GenBank/DDBJ whole genome shotgun (WGS) entry which is preliminary data.</text>
</comment>
<evidence type="ECO:0000256" key="1">
    <source>
        <dbReference type="ARBA" id="ARBA00004141"/>
    </source>
</evidence>
<evidence type="ECO:0000256" key="2">
    <source>
        <dbReference type="ARBA" id="ARBA00005551"/>
    </source>
</evidence>
<evidence type="ECO:0000256" key="4">
    <source>
        <dbReference type="ARBA" id="ARBA00022692"/>
    </source>
</evidence>
<keyword evidence="10" id="KW-1185">Reference proteome</keyword>
<organism evidence="9 10">
    <name type="scientific">Hymenobacter negativus</name>
    <dbReference type="NCBI Taxonomy" id="2795026"/>
    <lineage>
        <taxon>Bacteria</taxon>
        <taxon>Pseudomonadati</taxon>
        <taxon>Bacteroidota</taxon>
        <taxon>Cytophagia</taxon>
        <taxon>Cytophagales</taxon>
        <taxon>Hymenobacteraceae</taxon>
        <taxon>Hymenobacter</taxon>
    </lineage>
</organism>
<sequence>MNHSLLNDLLVILLLSVSVTLLFNRVRLPSIIGFLVTGMLAGPYALGLVKLPAKVDQVAEMGIIMLMFTIGLEFSMQSLGRLRQAVFLGARCRWASRWQTWRCWPWPWAAR</sequence>
<dbReference type="PANTHER" id="PTHR42751">
    <property type="entry name" value="SODIUM/HYDROGEN EXCHANGER FAMILY/TRKA DOMAIN PROTEIN"/>
    <property type="match status" value="1"/>
</dbReference>
<evidence type="ECO:0000259" key="8">
    <source>
        <dbReference type="Pfam" id="PF00999"/>
    </source>
</evidence>
<dbReference type="InterPro" id="IPR038770">
    <property type="entry name" value="Na+/solute_symporter_sf"/>
</dbReference>